<dbReference type="GO" id="GO:0043488">
    <property type="term" value="P:regulation of mRNA stability"/>
    <property type="evidence" value="ECO:0007669"/>
    <property type="project" value="InterPro"/>
</dbReference>
<dbReference type="GO" id="GO:0005737">
    <property type="term" value="C:cytoplasm"/>
    <property type="evidence" value="ECO:0007669"/>
    <property type="project" value="TreeGrafter"/>
</dbReference>
<keyword evidence="5" id="KW-0863">Zinc-finger</keyword>
<comment type="subcellular location">
    <subcellularLocation>
        <location evidence="1">Nucleus</location>
    </subcellularLocation>
</comment>
<evidence type="ECO:0000256" key="2">
    <source>
        <dbReference type="ARBA" id="ARBA00008423"/>
    </source>
</evidence>
<dbReference type="RefSeq" id="XP_047838653.1">
    <property type="nucleotide sequence ID" value="XM_047982687.1"/>
</dbReference>
<dbReference type="EMBL" id="CP086354">
    <property type="protein sequence ID" value="UNI15172.1"/>
    <property type="molecule type" value="Genomic_DNA"/>
</dbReference>
<name>A0A9Q8QA80_9HYPO</name>
<dbReference type="Gene3D" id="1.10.340.40">
    <property type="entry name" value="Nuclear abundant poly(A) RNA-bind protein 2, N-terminal domain"/>
    <property type="match status" value="1"/>
</dbReference>
<dbReference type="PANTHER" id="PTHR14738">
    <property type="entry name" value="ZINC FINGER CCCH DOMAIN-CONTAINING PROTEIN 14"/>
    <property type="match status" value="1"/>
</dbReference>
<organism evidence="10 11">
    <name type="scientific">Purpureocillium takamizusanense</name>
    <dbReference type="NCBI Taxonomy" id="2060973"/>
    <lineage>
        <taxon>Eukaryota</taxon>
        <taxon>Fungi</taxon>
        <taxon>Dikarya</taxon>
        <taxon>Ascomycota</taxon>
        <taxon>Pezizomycotina</taxon>
        <taxon>Sordariomycetes</taxon>
        <taxon>Hypocreomycetidae</taxon>
        <taxon>Hypocreales</taxon>
        <taxon>Ophiocordycipitaceae</taxon>
        <taxon>Purpureocillium</taxon>
    </lineage>
</organism>
<dbReference type="GO" id="GO:0008270">
    <property type="term" value="F:zinc ion binding"/>
    <property type="evidence" value="ECO:0007669"/>
    <property type="project" value="UniProtKB-KW"/>
</dbReference>
<evidence type="ECO:0000256" key="8">
    <source>
        <dbReference type="SAM" id="MobiDB-lite"/>
    </source>
</evidence>
<dbReference type="OrthoDB" id="438553at2759"/>
<protein>
    <recommendedName>
        <fullName evidence="9">Nab2-like CCCH zinc finger domain-containing protein</fullName>
    </recommendedName>
</protein>
<dbReference type="Pfam" id="PF14608">
    <property type="entry name" value="zf-CCCH_2"/>
    <property type="match status" value="4"/>
</dbReference>
<reference evidence="10" key="1">
    <citation type="submission" date="2021-11" db="EMBL/GenBank/DDBJ databases">
        <title>Purpureocillium_takamizusanense_genome.</title>
        <authorList>
            <person name="Nguyen N.-H."/>
        </authorList>
    </citation>
    <scope>NUCLEOTIDE SEQUENCE</scope>
    <source>
        <strain evidence="10">PT3</strain>
    </source>
</reference>
<evidence type="ECO:0000256" key="3">
    <source>
        <dbReference type="ARBA" id="ARBA00022723"/>
    </source>
</evidence>
<feature type="compositionally biased region" description="Basic and acidic residues" evidence="8">
    <location>
        <begin position="268"/>
        <end position="277"/>
    </location>
</feature>
<evidence type="ECO:0000313" key="10">
    <source>
        <dbReference type="EMBL" id="UNI15172.1"/>
    </source>
</evidence>
<dbReference type="Proteomes" id="UP000829364">
    <property type="component" value="Chromosome 1"/>
</dbReference>
<dbReference type="InterPro" id="IPR040366">
    <property type="entry name" value="Nab2/ZC3H14"/>
</dbReference>
<evidence type="ECO:0000256" key="7">
    <source>
        <dbReference type="ARBA" id="ARBA00023242"/>
    </source>
</evidence>
<feature type="compositionally biased region" description="Basic and acidic residues" evidence="8">
    <location>
        <begin position="479"/>
        <end position="490"/>
    </location>
</feature>
<dbReference type="Gene3D" id="4.10.1000.40">
    <property type="match status" value="1"/>
</dbReference>
<evidence type="ECO:0000256" key="4">
    <source>
        <dbReference type="ARBA" id="ARBA00022737"/>
    </source>
</evidence>
<dbReference type="FunFam" id="4.10.1000.30:FF:000002">
    <property type="entry name" value="Nuclear polyadenylated RNA-binding protein Nab2"/>
    <property type="match status" value="1"/>
</dbReference>
<dbReference type="Pfam" id="PF22683">
    <property type="entry name" value="Nab2-like_zf-CCCH"/>
    <property type="match status" value="1"/>
</dbReference>
<feature type="compositionally biased region" description="Low complexity" evidence="8">
    <location>
        <begin position="495"/>
        <end position="504"/>
    </location>
</feature>
<gene>
    <name evidence="10" type="ORF">JDV02_001735</name>
</gene>
<feature type="region of interest" description="Disordered" evidence="8">
    <location>
        <begin position="248"/>
        <end position="321"/>
    </location>
</feature>
<keyword evidence="6" id="KW-0862">Zinc</keyword>
<dbReference type="GO" id="GO:0008143">
    <property type="term" value="F:poly(A) binding"/>
    <property type="evidence" value="ECO:0007669"/>
    <property type="project" value="InterPro"/>
</dbReference>
<feature type="compositionally biased region" description="Basic and acidic residues" evidence="8">
    <location>
        <begin position="160"/>
        <end position="175"/>
    </location>
</feature>
<sequence length="504" mass="54566">MPVEVAMNTPLADALNSAIQPKLVEVGWGTGGTDDSALAEYIILMLANGKTQDQIATELSGELLGLPADDPGVRDFSKWLFEQIDSLNAQVNGGRAAGGDAMADAPQEGGMSGEMDTDMGTNDASELNAPTGPRSMRNGNMRGGRDKRMLGQMNRAMDRTGDGALHRTRGNDRINTHGRAPPTGPRTGPGRLPRHNNHRAANLQAGLAAGGPQANWMMPGQAPNQMELMAILEEQNKMMFQLSQQLMTGGQGGRGGGFGQRGRGGKSLFDRVSDPHHKNNKFRRNQHHQQQQDANGEGIKTEEGAEGEDVDMSGGKREAPNPEETVCKYNLHCTNKECKFAHQSPAAPPGVSVDVTDTCSFGAACKNRKCVGRHPSPAARLAHQNEQDCKFFPNCQNPRCPFRHPSMPICRNGPDCTTANCKFTHVKTKCKFNPCLNPNCMFVHEEGQQGGFRDKVWTAETGQEHVSERKFVDENAPVERVRPGEEHEMTTDEPAQAAEAGAIA</sequence>
<feature type="region of interest" description="Disordered" evidence="8">
    <location>
        <begin position="479"/>
        <end position="504"/>
    </location>
</feature>
<keyword evidence="4" id="KW-0677">Repeat</keyword>
<feature type="domain" description="Nab2-like CCCH zinc finger" evidence="9">
    <location>
        <begin position="430"/>
        <end position="449"/>
    </location>
</feature>
<feature type="compositionally biased region" description="Basic residues" evidence="8">
    <location>
        <begin position="278"/>
        <end position="287"/>
    </location>
</feature>
<dbReference type="GO" id="GO:0005634">
    <property type="term" value="C:nucleus"/>
    <property type="evidence" value="ECO:0007669"/>
    <property type="project" value="UniProtKB-SubCell"/>
</dbReference>
<dbReference type="Gene3D" id="4.10.1000.30">
    <property type="match status" value="1"/>
</dbReference>
<dbReference type="AlphaFoldDB" id="A0A9Q8QA80"/>
<dbReference type="KEGG" id="ptkz:JDV02_001735"/>
<dbReference type="InterPro" id="IPR043094">
    <property type="entry name" value="Nab2/ZC3H14_N_sf"/>
</dbReference>
<accession>A0A9Q8QA80</accession>
<dbReference type="FunFam" id="1.10.340.40:FF:000001">
    <property type="entry name" value="Nuclear polyadenylated RNA-binding protein nab2"/>
    <property type="match status" value="1"/>
</dbReference>
<dbReference type="GeneID" id="72063697"/>
<feature type="region of interest" description="Disordered" evidence="8">
    <location>
        <begin position="127"/>
        <end position="147"/>
    </location>
</feature>
<dbReference type="PANTHER" id="PTHR14738:SF29">
    <property type="entry name" value="ZINC FINGER CCCH DOMAIN-CONTAINING PROTEIN 14"/>
    <property type="match status" value="1"/>
</dbReference>
<keyword evidence="7" id="KW-0539">Nucleus</keyword>
<feature type="region of interest" description="Disordered" evidence="8">
    <location>
        <begin position="160"/>
        <end position="197"/>
    </location>
</feature>
<comment type="similarity">
    <text evidence="2">Belongs to the ZC3H14 family.</text>
</comment>
<proteinExistence type="inferred from homology"/>
<evidence type="ECO:0000256" key="1">
    <source>
        <dbReference type="ARBA" id="ARBA00004123"/>
    </source>
</evidence>
<evidence type="ECO:0000313" key="11">
    <source>
        <dbReference type="Proteomes" id="UP000829364"/>
    </source>
</evidence>
<evidence type="ECO:0000256" key="6">
    <source>
        <dbReference type="ARBA" id="ARBA00022833"/>
    </source>
</evidence>
<feature type="compositionally biased region" description="Gly residues" evidence="8">
    <location>
        <begin position="249"/>
        <end position="262"/>
    </location>
</feature>
<dbReference type="InterPro" id="IPR055046">
    <property type="entry name" value="Nab2-like_Znf-CCCH"/>
</dbReference>
<evidence type="ECO:0000259" key="9">
    <source>
        <dbReference type="Pfam" id="PF22683"/>
    </source>
</evidence>
<evidence type="ECO:0000256" key="5">
    <source>
        <dbReference type="ARBA" id="ARBA00022771"/>
    </source>
</evidence>
<feature type="compositionally biased region" description="Low complexity" evidence="8">
    <location>
        <begin position="178"/>
        <end position="191"/>
    </location>
</feature>
<dbReference type="FunFam" id="4.10.1000.40:FF:000002">
    <property type="entry name" value="Nuclear polyadenylated RNA-binding protein Nab2"/>
    <property type="match status" value="1"/>
</dbReference>
<keyword evidence="3" id="KW-0479">Metal-binding</keyword>
<keyword evidence="11" id="KW-1185">Reference proteome</keyword>